<name>A0A0F8YQH9_9ZZZZ</name>
<dbReference type="EMBL" id="LAZR01065032">
    <property type="protein sequence ID" value="KKK56359.1"/>
    <property type="molecule type" value="Genomic_DNA"/>
</dbReference>
<comment type="caution">
    <text evidence="1">The sequence shown here is derived from an EMBL/GenBank/DDBJ whole genome shotgun (WGS) entry which is preliminary data.</text>
</comment>
<sequence>MSKEARLEVGQGVEPIGSAQDIIDIIRGAMEALQPEPKLLADNKQRVFNELATILDFFA</sequence>
<proteinExistence type="predicted"/>
<accession>A0A0F8YQH9</accession>
<protein>
    <submittedName>
        <fullName evidence="1">Uncharacterized protein</fullName>
    </submittedName>
</protein>
<evidence type="ECO:0000313" key="1">
    <source>
        <dbReference type="EMBL" id="KKK56359.1"/>
    </source>
</evidence>
<reference evidence="1" key="1">
    <citation type="journal article" date="2015" name="Nature">
        <title>Complex archaea that bridge the gap between prokaryotes and eukaryotes.</title>
        <authorList>
            <person name="Spang A."/>
            <person name="Saw J.H."/>
            <person name="Jorgensen S.L."/>
            <person name="Zaremba-Niedzwiedzka K."/>
            <person name="Martijn J."/>
            <person name="Lind A.E."/>
            <person name="van Eijk R."/>
            <person name="Schleper C."/>
            <person name="Guy L."/>
            <person name="Ettema T.J."/>
        </authorList>
    </citation>
    <scope>NUCLEOTIDE SEQUENCE</scope>
</reference>
<dbReference type="AlphaFoldDB" id="A0A0F8YQH9"/>
<organism evidence="1">
    <name type="scientific">marine sediment metagenome</name>
    <dbReference type="NCBI Taxonomy" id="412755"/>
    <lineage>
        <taxon>unclassified sequences</taxon>
        <taxon>metagenomes</taxon>
        <taxon>ecological metagenomes</taxon>
    </lineage>
</organism>
<gene>
    <name evidence="1" type="ORF">LCGC14_3065290</name>
</gene>